<gene>
    <name evidence="1" type="ORF">RCL2_001574600</name>
</gene>
<dbReference type="AlphaFoldDB" id="A0A8H3QTQ6"/>
<organism evidence="1 2">
    <name type="scientific">Rhizophagus clarus</name>
    <dbReference type="NCBI Taxonomy" id="94130"/>
    <lineage>
        <taxon>Eukaryota</taxon>
        <taxon>Fungi</taxon>
        <taxon>Fungi incertae sedis</taxon>
        <taxon>Mucoromycota</taxon>
        <taxon>Glomeromycotina</taxon>
        <taxon>Glomeromycetes</taxon>
        <taxon>Glomerales</taxon>
        <taxon>Glomeraceae</taxon>
        <taxon>Rhizophagus</taxon>
    </lineage>
</organism>
<dbReference type="Proteomes" id="UP000615446">
    <property type="component" value="Unassembled WGS sequence"/>
</dbReference>
<reference evidence="1" key="1">
    <citation type="submission" date="2019-10" db="EMBL/GenBank/DDBJ databases">
        <title>Conservation and host-specific expression of non-tandemly repeated heterogenous ribosome RNA gene in arbuscular mycorrhizal fungi.</title>
        <authorList>
            <person name="Maeda T."/>
            <person name="Kobayashi Y."/>
            <person name="Nakagawa T."/>
            <person name="Ezawa T."/>
            <person name="Yamaguchi K."/>
            <person name="Bino T."/>
            <person name="Nishimoto Y."/>
            <person name="Shigenobu S."/>
            <person name="Kawaguchi M."/>
        </authorList>
    </citation>
    <scope>NUCLEOTIDE SEQUENCE</scope>
    <source>
        <strain evidence="1">HR1</strain>
    </source>
</reference>
<sequence>MYEICQPEETEKTIFQIANNEGILRKKKKCNRIWIRRYDECHSGFNQQYHFIEQLETLKRQTEEHAYAK</sequence>
<comment type="caution">
    <text evidence="1">The sequence shown here is derived from an EMBL/GenBank/DDBJ whole genome shotgun (WGS) entry which is preliminary data.</text>
</comment>
<name>A0A8H3QTQ6_9GLOM</name>
<proteinExistence type="predicted"/>
<protein>
    <submittedName>
        <fullName evidence="1">Uncharacterized protein</fullName>
    </submittedName>
</protein>
<accession>A0A8H3QTQ6</accession>
<evidence type="ECO:0000313" key="1">
    <source>
        <dbReference type="EMBL" id="GES88819.1"/>
    </source>
</evidence>
<evidence type="ECO:0000313" key="2">
    <source>
        <dbReference type="Proteomes" id="UP000615446"/>
    </source>
</evidence>
<dbReference type="EMBL" id="BLAL01000182">
    <property type="protein sequence ID" value="GES88819.1"/>
    <property type="molecule type" value="Genomic_DNA"/>
</dbReference>